<dbReference type="PANTHER" id="PTHR40980:SF4">
    <property type="entry name" value="TONB-DEPENDENT RECEPTOR-LIKE BETA-BARREL DOMAIN-CONTAINING PROTEIN"/>
    <property type="match status" value="1"/>
</dbReference>
<dbReference type="InterPro" id="IPR037066">
    <property type="entry name" value="Plug_dom_sf"/>
</dbReference>
<name>A0A1K2HI58_9NEIS</name>
<dbReference type="SUPFAM" id="SSF56935">
    <property type="entry name" value="Porins"/>
    <property type="match status" value="1"/>
</dbReference>
<reference evidence="16 17" key="1">
    <citation type="submission" date="2016-11" db="EMBL/GenBank/DDBJ databases">
        <authorList>
            <person name="Jaros S."/>
            <person name="Januszkiewicz K."/>
            <person name="Wedrychowicz H."/>
        </authorList>
    </citation>
    <scope>NUCLEOTIDE SEQUENCE [LARGE SCALE GENOMIC DNA]</scope>
    <source>
        <strain evidence="16 17">DSM 18899</strain>
    </source>
</reference>
<evidence type="ECO:0000256" key="10">
    <source>
        <dbReference type="PROSITE-ProRule" id="PRU01360"/>
    </source>
</evidence>
<dbReference type="Pfam" id="PF07715">
    <property type="entry name" value="Plug"/>
    <property type="match status" value="1"/>
</dbReference>
<gene>
    <name evidence="16" type="ORF">SAMN02745887_01964</name>
</gene>
<feature type="compositionally biased region" description="Polar residues" evidence="12">
    <location>
        <begin position="40"/>
        <end position="65"/>
    </location>
</feature>
<proteinExistence type="inferred from homology"/>
<keyword evidence="6 11" id="KW-0798">TonB box</keyword>
<evidence type="ECO:0000256" key="9">
    <source>
        <dbReference type="ARBA" id="ARBA00023237"/>
    </source>
</evidence>
<feature type="region of interest" description="Disordered" evidence="12">
    <location>
        <begin position="214"/>
        <end position="240"/>
    </location>
</feature>
<dbReference type="InterPro" id="IPR039426">
    <property type="entry name" value="TonB-dep_rcpt-like"/>
</dbReference>
<keyword evidence="9 10" id="KW-0998">Cell outer membrane</keyword>
<feature type="domain" description="TonB-dependent receptor plug" evidence="15">
    <location>
        <begin position="63"/>
        <end position="160"/>
    </location>
</feature>
<evidence type="ECO:0000256" key="13">
    <source>
        <dbReference type="SAM" id="SignalP"/>
    </source>
</evidence>
<evidence type="ECO:0000256" key="1">
    <source>
        <dbReference type="ARBA" id="ARBA00004571"/>
    </source>
</evidence>
<accession>A0A1K2HI58</accession>
<evidence type="ECO:0000259" key="15">
    <source>
        <dbReference type="Pfam" id="PF07715"/>
    </source>
</evidence>
<dbReference type="AlphaFoldDB" id="A0A1K2HI58"/>
<feature type="signal peptide" evidence="13">
    <location>
        <begin position="1"/>
        <end position="23"/>
    </location>
</feature>
<dbReference type="STRING" id="1121279.SAMN02745887_01964"/>
<comment type="similarity">
    <text evidence="2 10 11">Belongs to the TonB-dependent receptor family.</text>
</comment>
<dbReference type="InterPro" id="IPR012910">
    <property type="entry name" value="Plug_dom"/>
</dbReference>
<dbReference type="Gene3D" id="2.40.170.20">
    <property type="entry name" value="TonB-dependent receptor, beta-barrel domain"/>
    <property type="match status" value="1"/>
</dbReference>
<evidence type="ECO:0000256" key="5">
    <source>
        <dbReference type="ARBA" id="ARBA00022692"/>
    </source>
</evidence>
<keyword evidence="4 10" id="KW-1134">Transmembrane beta strand</keyword>
<feature type="compositionally biased region" description="Low complexity" evidence="12">
    <location>
        <begin position="29"/>
        <end position="39"/>
    </location>
</feature>
<keyword evidence="5 10" id="KW-0812">Transmembrane</keyword>
<evidence type="ECO:0000256" key="6">
    <source>
        <dbReference type="ARBA" id="ARBA00023077"/>
    </source>
</evidence>
<evidence type="ECO:0000256" key="11">
    <source>
        <dbReference type="RuleBase" id="RU003357"/>
    </source>
</evidence>
<dbReference type="InterPro" id="IPR000531">
    <property type="entry name" value="Beta-barrel_TonB"/>
</dbReference>
<evidence type="ECO:0000313" key="16">
    <source>
        <dbReference type="EMBL" id="SFZ76446.1"/>
    </source>
</evidence>
<protein>
    <submittedName>
        <fullName evidence="16">Iron complex outermembrane recepter protein</fullName>
    </submittedName>
</protein>
<dbReference type="Pfam" id="PF00593">
    <property type="entry name" value="TonB_dep_Rec_b-barrel"/>
    <property type="match status" value="1"/>
</dbReference>
<dbReference type="GO" id="GO:0009279">
    <property type="term" value="C:cell outer membrane"/>
    <property type="evidence" value="ECO:0007669"/>
    <property type="project" value="UniProtKB-SubCell"/>
</dbReference>
<sequence>MPASRFSRLPLSLLCASALHSWAADAPAAPASDAQAKPAETTTQQTEQISVTGRQLSDNKLRQQSTASRIIVGKEEIARFGDSSVADVLKRLPGVTVGGPPGRRGGQISMRGMASYTQILINGEPMARGFSLDSLSPELIERIEIMRSPLAEHSAQAVAGTINIVLREDARKRTTDVSLSASQTDGHKLQPRIGLQHSDKAGQLSYTLSGNLQRYDQQESETRSVQRQYDSTGALTSEQWRASERQSRGYSLHLAPRLGWRYGEGDTLNLQMFAMHSQDVDTGETTLTQPLGVAPYDTAQARSDNRFDMVRLNLNRQMPLGELGKLTLRLGGDYNRNSSEETRIESQLGQPDARNLDHTLNREAGLSSSGKWSLPLGNGHSLDLGYDIDQKRRREERVQIGFSDSSTLDPASNTHARTLRTAFYAQDEWDIAPQWALYGGLRWEQISQRSEGGTASLDSRSAVWSPTLQGVWRLDEGKKDQLRLGLSRTYRAPRPADLLDRVVLAENNDEFSPDVRGNPALKPELSWGLEMAYERYLSQSGMLSANLFARQIEDVIRRVKRLGADGRWLSQPINLDSARAYGVELEAKFQLAELMDDAPPLDFRANVGRYWSEVSGVPGPDNRLDGQAELSLNLGVDYRLRALPLTVGGNVNWVPEYAVQSTAEERKQTGRKRVIDLYALWRFSPDARLRVSAGNLGHLDSYSASESRYNGRVSSSESWQRSWTSWTATLELKY</sequence>
<evidence type="ECO:0000256" key="4">
    <source>
        <dbReference type="ARBA" id="ARBA00022452"/>
    </source>
</evidence>
<keyword evidence="8" id="KW-0675">Receptor</keyword>
<organism evidence="16 17">
    <name type="scientific">Chitinimonas taiwanensis DSM 18899</name>
    <dbReference type="NCBI Taxonomy" id="1121279"/>
    <lineage>
        <taxon>Bacteria</taxon>
        <taxon>Pseudomonadati</taxon>
        <taxon>Pseudomonadota</taxon>
        <taxon>Betaproteobacteria</taxon>
        <taxon>Neisseriales</taxon>
        <taxon>Chitinibacteraceae</taxon>
        <taxon>Chitinimonas</taxon>
    </lineage>
</organism>
<evidence type="ECO:0000256" key="12">
    <source>
        <dbReference type="SAM" id="MobiDB-lite"/>
    </source>
</evidence>
<feature type="compositionally biased region" description="Polar residues" evidence="12">
    <location>
        <begin position="225"/>
        <end position="240"/>
    </location>
</feature>
<dbReference type="InterPro" id="IPR036942">
    <property type="entry name" value="Beta-barrel_TonB_sf"/>
</dbReference>
<dbReference type="Gene3D" id="2.170.130.10">
    <property type="entry name" value="TonB-dependent receptor, plug domain"/>
    <property type="match status" value="1"/>
</dbReference>
<dbReference type="Proteomes" id="UP000186513">
    <property type="component" value="Unassembled WGS sequence"/>
</dbReference>
<feature type="chain" id="PRO_5013244715" evidence="13">
    <location>
        <begin position="24"/>
        <end position="734"/>
    </location>
</feature>
<dbReference type="CDD" id="cd01347">
    <property type="entry name" value="ligand_gated_channel"/>
    <property type="match status" value="1"/>
</dbReference>
<keyword evidence="7 10" id="KW-0472">Membrane</keyword>
<feature type="domain" description="TonB-dependent receptor-like beta-barrel" evidence="14">
    <location>
        <begin position="273"/>
        <end position="696"/>
    </location>
</feature>
<keyword evidence="17" id="KW-1185">Reference proteome</keyword>
<keyword evidence="13" id="KW-0732">Signal</keyword>
<evidence type="ECO:0000256" key="2">
    <source>
        <dbReference type="ARBA" id="ARBA00009810"/>
    </source>
</evidence>
<evidence type="ECO:0000256" key="8">
    <source>
        <dbReference type="ARBA" id="ARBA00023170"/>
    </source>
</evidence>
<dbReference type="EMBL" id="FPKR01000007">
    <property type="protein sequence ID" value="SFZ76446.1"/>
    <property type="molecule type" value="Genomic_DNA"/>
</dbReference>
<keyword evidence="3 10" id="KW-0813">Transport</keyword>
<evidence type="ECO:0000256" key="3">
    <source>
        <dbReference type="ARBA" id="ARBA00022448"/>
    </source>
</evidence>
<comment type="subcellular location">
    <subcellularLocation>
        <location evidence="1 10">Cell outer membrane</location>
        <topology evidence="1 10">Multi-pass membrane protein</topology>
    </subcellularLocation>
</comment>
<feature type="region of interest" description="Disordered" evidence="12">
    <location>
        <begin position="29"/>
        <end position="65"/>
    </location>
</feature>
<dbReference type="PROSITE" id="PS52016">
    <property type="entry name" value="TONB_DEPENDENT_REC_3"/>
    <property type="match status" value="1"/>
</dbReference>
<evidence type="ECO:0000259" key="14">
    <source>
        <dbReference type="Pfam" id="PF00593"/>
    </source>
</evidence>
<dbReference type="PANTHER" id="PTHR40980">
    <property type="entry name" value="PLUG DOMAIN-CONTAINING PROTEIN"/>
    <property type="match status" value="1"/>
</dbReference>
<evidence type="ECO:0000313" key="17">
    <source>
        <dbReference type="Proteomes" id="UP000186513"/>
    </source>
</evidence>
<evidence type="ECO:0000256" key="7">
    <source>
        <dbReference type="ARBA" id="ARBA00023136"/>
    </source>
</evidence>